<dbReference type="InterPro" id="IPR003495">
    <property type="entry name" value="CobW/HypB/UreG_nucleotide-bd"/>
</dbReference>
<dbReference type="CDD" id="cd03112">
    <property type="entry name" value="CobW-like"/>
    <property type="match status" value="1"/>
</dbReference>
<dbReference type="InterPro" id="IPR036627">
    <property type="entry name" value="CobW-likC_sf"/>
</dbReference>
<comment type="catalytic activity">
    <reaction evidence="6">
        <text>GTP + H2O = GDP + phosphate + H(+)</text>
        <dbReference type="Rhea" id="RHEA:19669"/>
        <dbReference type="ChEBI" id="CHEBI:15377"/>
        <dbReference type="ChEBI" id="CHEBI:15378"/>
        <dbReference type="ChEBI" id="CHEBI:37565"/>
        <dbReference type="ChEBI" id="CHEBI:43474"/>
        <dbReference type="ChEBI" id="CHEBI:58189"/>
    </reaction>
    <physiologicalReaction direction="left-to-right" evidence="6">
        <dbReference type="Rhea" id="RHEA:19670"/>
    </physiologicalReaction>
</comment>
<dbReference type="SUPFAM" id="SSF52540">
    <property type="entry name" value="P-loop containing nucleoside triphosphate hydrolases"/>
    <property type="match status" value="1"/>
</dbReference>
<comment type="function">
    <text evidence="5">Zinc chaperone that directly transfers zinc cofactor to target proteins, thereby activating them. Zinc is transferred from the CXCC motif in the GTPase domain to the zinc binding site in target proteins in a process requiring GTP hydrolysis.</text>
</comment>
<dbReference type="Gene3D" id="3.30.1220.10">
    <property type="entry name" value="CobW-like, C-terminal domain"/>
    <property type="match status" value="1"/>
</dbReference>
<dbReference type="InParanoid" id="A0A6M4HCJ1"/>
<dbReference type="EMBL" id="CP053073">
    <property type="protein sequence ID" value="QJR16293.1"/>
    <property type="molecule type" value="Genomic_DNA"/>
</dbReference>
<keyword evidence="1" id="KW-0547">Nucleotide-binding</keyword>
<evidence type="ECO:0000256" key="3">
    <source>
        <dbReference type="ARBA" id="ARBA00023186"/>
    </source>
</evidence>
<organism evidence="8 9">
    <name type="scientific">Usitatibacter palustris</name>
    <dbReference type="NCBI Taxonomy" id="2732487"/>
    <lineage>
        <taxon>Bacteria</taxon>
        <taxon>Pseudomonadati</taxon>
        <taxon>Pseudomonadota</taxon>
        <taxon>Betaproteobacteria</taxon>
        <taxon>Nitrosomonadales</taxon>
        <taxon>Usitatibacteraceae</taxon>
        <taxon>Usitatibacter</taxon>
    </lineage>
</organism>
<reference evidence="8 9" key="1">
    <citation type="submission" date="2020-04" db="EMBL/GenBank/DDBJ databases">
        <title>Usitatibacter rugosus gen. nov., sp. nov. and Usitatibacter palustris sp. nov., novel members of Usitatibacteraceae fam. nov. within the order Nitrosomonadales isolated from soil.</title>
        <authorList>
            <person name="Huber K.J."/>
            <person name="Neumann-Schaal M."/>
            <person name="Geppert A."/>
            <person name="Luckner M."/>
            <person name="Wanner G."/>
            <person name="Overmann J."/>
        </authorList>
    </citation>
    <scope>NUCLEOTIDE SEQUENCE [LARGE SCALE GENOMIC DNA]</scope>
    <source>
        <strain evidence="8 9">Swamp67</strain>
    </source>
</reference>
<proteinExistence type="inferred from homology"/>
<keyword evidence="9" id="KW-1185">Reference proteome</keyword>
<sequence length="351" mass="37452">MPATPVTPITVLTGFLGSGKTTLLNHALRDAAFADTAVLVNEFGQIGIDHLLVREASENVVLLEGGCICCQVAGDVVQALRDLHFKRAEGSIPLFRRAVIETTGLADPAPLLRTLIEMPLVAARYSLAGVVTTVDADHGARTLDAHPEAVKQVAVADRVILTKTDLVDAAQVEAITARIAAMVPGVPVERAVKGVIAPERLFASGLGRPAGETPDAAGWFGRGWRSHASGVGAHDRRIRSFVWHHDGDLDWETFATGLETLLELRGDRILRLKGLVNVAGEPGPRAIHAVQHSLYPPAKLAAWPDGPDFADRHSRIVFITRDLEEAPVAQILNSFASRNPACSPPPITSSP</sequence>
<dbReference type="Pfam" id="PF02492">
    <property type="entry name" value="cobW"/>
    <property type="match status" value="1"/>
</dbReference>
<accession>A0A6M4HCJ1</accession>
<evidence type="ECO:0000256" key="4">
    <source>
        <dbReference type="ARBA" id="ARBA00034320"/>
    </source>
</evidence>
<dbReference type="Proteomes" id="UP000503096">
    <property type="component" value="Chromosome"/>
</dbReference>
<evidence type="ECO:0000313" key="8">
    <source>
        <dbReference type="EMBL" id="QJR16293.1"/>
    </source>
</evidence>
<evidence type="ECO:0000256" key="6">
    <source>
        <dbReference type="ARBA" id="ARBA00049117"/>
    </source>
</evidence>
<dbReference type="Pfam" id="PF07683">
    <property type="entry name" value="CobW_C"/>
    <property type="match status" value="1"/>
</dbReference>
<dbReference type="GO" id="GO:0005737">
    <property type="term" value="C:cytoplasm"/>
    <property type="evidence" value="ECO:0007669"/>
    <property type="project" value="TreeGrafter"/>
</dbReference>
<dbReference type="GO" id="GO:0016787">
    <property type="term" value="F:hydrolase activity"/>
    <property type="evidence" value="ECO:0007669"/>
    <property type="project" value="UniProtKB-KW"/>
</dbReference>
<keyword evidence="2 8" id="KW-0378">Hydrolase</keyword>
<dbReference type="InterPro" id="IPR051316">
    <property type="entry name" value="Zinc-reg_GTPase_activator"/>
</dbReference>
<dbReference type="AlphaFoldDB" id="A0A6M4HCJ1"/>
<evidence type="ECO:0000313" key="9">
    <source>
        <dbReference type="Proteomes" id="UP000503096"/>
    </source>
</evidence>
<dbReference type="PANTHER" id="PTHR13748">
    <property type="entry name" value="COBW-RELATED"/>
    <property type="match status" value="1"/>
</dbReference>
<dbReference type="KEGG" id="upl:DSM104440_03122"/>
<dbReference type="SUPFAM" id="SSF90002">
    <property type="entry name" value="Hypothetical protein YjiA, C-terminal domain"/>
    <property type="match status" value="1"/>
</dbReference>
<dbReference type="GO" id="GO:0000166">
    <property type="term" value="F:nucleotide binding"/>
    <property type="evidence" value="ECO:0007669"/>
    <property type="project" value="UniProtKB-KW"/>
</dbReference>
<dbReference type="PANTHER" id="PTHR13748:SF62">
    <property type="entry name" value="COBW DOMAIN-CONTAINING PROTEIN"/>
    <property type="match status" value="1"/>
</dbReference>
<dbReference type="SMART" id="SM00833">
    <property type="entry name" value="CobW_C"/>
    <property type="match status" value="1"/>
</dbReference>
<evidence type="ECO:0000256" key="1">
    <source>
        <dbReference type="ARBA" id="ARBA00022741"/>
    </source>
</evidence>
<dbReference type="InterPro" id="IPR027417">
    <property type="entry name" value="P-loop_NTPase"/>
</dbReference>
<dbReference type="RefSeq" id="WP_171164278.1">
    <property type="nucleotide sequence ID" value="NZ_CP053073.1"/>
</dbReference>
<gene>
    <name evidence="8" type="primary">yjiA_1</name>
    <name evidence="8" type="ORF">DSM104440_03122</name>
</gene>
<evidence type="ECO:0000256" key="5">
    <source>
        <dbReference type="ARBA" id="ARBA00045658"/>
    </source>
</evidence>
<protein>
    <submittedName>
        <fullName evidence="8">P-loop guanosine triphosphatase YjiA</fullName>
        <ecNumber evidence="8">3.6.-.-</ecNumber>
    </submittedName>
</protein>
<dbReference type="InterPro" id="IPR011629">
    <property type="entry name" value="CobW-like_C"/>
</dbReference>
<feature type="domain" description="CobW C-terminal" evidence="7">
    <location>
        <begin position="238"/>
        <end position="336"/>
    </location>
</feature>
<comment type="similarity">
    <text evidence="4">Belongs to the SIMIBI class G3E GTPase family. ZNG1 subfamily.</text>
</comment>
<name>A0A6M4HCJ1_9PROT</name>
<keyword evidence="3" id="KW-0143">Chaperone</keyword>
<evidence type="ECO:0000256" key="2">
    <source>
        <dbReference type="ARBA" id="ARBA00022801"/>
    </source>
</evidence>
<dbReference type="EC" id="3.6.-.-" evidence="8"/>
<dbReference type="Gene3D" id="3.40.50.300">
    <property type="entry name" value="P-loop containing nucleotide triphosphate hydrolases"/>
    <property type="match status" value="1"/>
</dbReference>
<evidence type="ECO:0000259" key="7">
    <source>
        <dbReference type="SMART" id="SM00833"/>
    </source>
</evidence>